<dbReference type="EMBL" id="JRNE01000048">
    <property type="protein sequence ID" value="KGF16851.1"/>
    <property type="molecule type" value="Genomic_DNA"/>
</dbReference>
<evidence type="ECO:0000313" key="4">
    <source>
        <dbReference type="Proteomes" id="UP000029548"/>
    </source>
</evidence>
<accession>A0A095Y493</accession>
<evidence type="ECO:0000256" key="1">
    <source>
        <dbReference type="ARBA" id="ARBA00023002"/>
    </source>
</evidence>
<keyword evidence="1" id="KW-0560">Oxidoreductase</keyword>
<feature type="signal peptide" evidence="2">
    <location>
        <begin position="1"/>
        <end position="23"/>
    </location>
</feature>
<protein>
    <recommendedName>
        <fullName evidence="5">FAD/NAD(P)-binding domain-containing protein</fullName>
    </recommendedName>
</protein>
<dbReference type="Gene3D" id="3.50.50.60">
    <property type="entry name" value="FAD/NAD(P)-binding domain"/>
    <property type="match status" value="1"/>
</dbReference>
<name>A0A095Y493_9CORY</name>
<dbReference type="GO" id="GO:0016491">
    <property type="term" value="F:oxidoreductase activity"/>
    <property type="evidence" value="ECO:0007669"/>
    <property type="project" value="UniProtKB-KW"/>
</dbReference>
<proteinExistence type="predicted"/>
<dbReference type="InterPro" id="IPR036188">
    <property type="entry name" value="FAD/NAD-bd_sf"/>
</dbReference>
<dbReference type="RefSeq" id="WP_035122042.1">
    <property type="nucleotide sequence ID" value="NZ_JRNE01000048.1"/>
</dbReference>
<keyword evidence="2" id="KW-0732">Signal</keyword>
<feature type="chain" id="PRO_5001913258" description="FAD/NAD(P)-binding domain-containing protein" evidence="2">
    <location>
        <begin position="24"/>
        <end position="253"/>
    </location>
</feature>
<dbReference type="Proteomes" id="UP000029548">
    <property type="component" value="Unassembled WGS sequence"/>
</dbReference>
<evidence type="ECO:0000256" key="2">
    <source>
        <dbReference type="SAM" id="SignalP"/>
    </source>
</evidence>
<dbReference type="Pfam" id="PF12831">
    <property type="entry name" value="FAD_oxidored"/>
    <property type="match status" value="1"/>
</dbReference>
<gene>
    <name evidence="3" type="ORF">HMPREF1650_06555</name>
</gene>
<dbReference type="SUPFAM" id="SSF51905">
    <property type="entry name" value="FAD/NAD(P)-binding domain"/>
    <property type="match status" value="1"/>
</dbReference>
<dbReference type="InterPro" id="IPR051691">
    <property type="entry name" value="Metab_Enz_Cyan_OpOx_G3PDH"/>
</dbReference>
<comment type="caution">
    <text evidence="3">The sequence shown here is derived from an EMBL/GenBank/DDBJ whole genome shotgun (WGS) entry which is preliminary data.</text>
</comment>
<evidence type="ECO:0008006" key="5">
    <source>
        <dbReference type="Google" id="ProtNLM"/>
    </source>
</evidence>
<sequence length="253" mass="26918">MHKPYRRPTVAVIGAGPAGCAAAADCAFSGFDVTLVEATDEIGGAAAHPGGPAPSKRLRFRTPYLDRKAVDGTAAGFRAHLREALDAAGADVRLRTEARSAAFDHDTGQWRVAVVTPDGDDVVRADVLIRATGGDTVLDIDPGSGRILDAEPRLHRAIEVVGAPNLLFVDAPVTGLSTRRPLDIAEARADHARRYIRALEIRGPGAFTVRASNWHASPQDRRHQIRDLGTIDAASHSFAPAASPIPEARLENR</sequence>
<dbReference type="eggNOG" id="ENOG5030GPJ">
    <property type="taxonomic scope" value="Bacteria"/>
</dbReference>
<evidence type="ECO:0000313" key="3">
    <source>
        <dbReference type="EMBL" id="KGF16851.1"/>
    </source>
</evidence>
<organism evidence="3 4">
    <name type="scientific">Corynebacterium freneyi DNF00450</name>
    <dbReference type="NCBI Taxonomy" id="1287475"/>
    <lineage>
        <taxon>Bacteria</taxon>
        <taxon>Bacillati</taxon>
        <taxon>Actinomycetota</taxon>
        <taxon>Actinomycetes</taxon>
        <taxon>Mycobacteriales</taxon>
        <taxon>Corynebacteriaceae</taxon>
        <taxon>Corynebacterium</taxon>
    </lineage>
</organism>
<dbReference type="AlphaFoldDB" id="A0A095Y493"/>
<reference evidence="3 4" key="1">
    <citation type="submission" date="2014-07" db="EMBL/GenBank/DDBJ databases">
        <authorList>
            <person name="McCorrison J."/>
            <person name="Sanka R."/>
            <person name="Torralba M."/>
            <person name="Gillis M."/>
            <person name="Haft D.H."/>
            <person name="Methe B."/>
            <person name="Sutton G."/>
            <person name="Nelson K.E."/>
        </authorList>
    </citation>
    <scope>NUCLEOTIDE SEQUENCE [LARGE SCALE GENOMIC DNA]</scope>
    <source>
        <strain evidence="3 4">DNF00450</strain>
    </source>
</reference>
<dbReference type="PANTHER" id="PTHR42949">
    <property type="entry name" value="ANAEROBIC GLYCEROL-3-PHOSPHATE DEHYDROGENASE SUBUNIT B"/>
    <property type="match status" value="1"/>
</dbReference>
<dbReference type="PANTHER" id="PTHR42949:SF3">
    <property type="entry name" value="ANAEROBIC GLYCEROL-3-PHOSPHATE DEHYDROGENASE SUBUNIT B"/>
    <property type="match status" value="1"/>
</dbReference>